<organism evidence="3">
    <name type="scientific">Tanacetum cinerariifolium</name>
    <name type="common">Dalmatian daisy</name>
    <name type="synonym">Chrysanthemum cinerariifolium</name>
    <dbReference type="NCBI Taxonomy" id="118510"/>
    <lineage>
        <taxon>Eukaryota</taxon>
        <taxon>Viridiplantae</taxon>
        <taxon>Streptophyta</taxon>
        <taxon>Embryophyta</taxon>
        <taxon>Tracheophyta</taxon>
        <taxon>Spermatophyta</taxon>
        <taxon>Magnoliopsida</taxon>
        <taxon>eudicotyledons</taxon>
        <taxon>Gunneridae</taxon>
        <taxon>Pentapetalae</taxon>
        <taxon>asterids</taxon>
        <taxon>campanulids</taxon>
        <taxon>Asterales</taxon>
        <taxon>Asteraceae</taxon>
        <taxon>Asteroideae</taxon>
        <taxon>Anthemideae</taxon>
        <taxon>Anthemidinae</taxon>
        <taxon>Tanacetum</taxon>
    </lineage>
</organism>
<gene>
    <name evidence="3" type="ORF">Tci_678837</name>
</gene>
<accession>A0A699KQU1</accession>
<protein>
    <submittedName>
        <fullName evidence="3">Uncharacterized protein</fullName>
    </submittedName>
</protein>
<reference evidence="3" key="1">
    <citation type="journal article" date="2019" name="Sci. Rep.">
        <title>Draft genome of Tanacetum cinerariifolium, the natural source of mosquito coil.</title>
        <authorList>
            <person name="Yamashiro T."/>
            <person name="Shiraishi A."/>
            <person name="Satake H."/>
            <person name="Nakayama K."/>
        </authorList>
    </citation>
    <scope>NUCLEOTIDE SEQUENCE</scope>
</reference>
<dbReference type="EMBL" id="BKCJ010545240">
    <property type="protein sequence ID" value="GFB06866.1"/>
    <property type="molecule type" value="Genomic_DNA"/>
</dbReference>
<sequence>ALTVNPNIYVSCNKQFWTIVVVKKVNDIIRLQALVDKKKCMSAKRTSWKEFSSSMASAVICLSSDDLSAHTTKYTSPALTHKVFANIRRVGKGFSGLETPLFKGMLVAQAVEEGDADENVENVNAGDTVERDVSAANDEVPTADEEPSILSPTPPTLPPQPSQYMPSTSQAQPTPPQSPQRVKKLEMRNKVKVLKLRRLQKVGTGQRVEISDDTVMGDVSNQRRIITEMDQDVDFILEEAKEVAADAKADQDDKVDESDDIKGKQAESQAEIYKIDLDHANKVLSMQEEESEPAELQEVVDVVTTTKLITEVVTAASITITAAEVPVPAATTAAASKLIGAPSRREELEAELYKTIDWDEVIDHVKKKAKEDPAVKRYQALKRKPQTEAQARKNMMIYLKNTEAQARKNMMVYLKNVAGFKMDYFKGKSYDYIRPIFEAKFNINVAFLQNIKEHIKEEESRALKMLNETLAEKAAKRQKLDEEVEELKRHLQIVPNEQDDVYTEATPLARKVLVVDYEIINQNNKPYYKIK</sequence>
<feature type="compositionally biased region" description="Low complexity" evidence="2">
    <location>
        <begin position="162"/>
        <end position="172"/>
    </location>
</feature>
<evidence type="ECO:0000256" key="2">
    <source>
        <dbReference type="SAM" id="MobiDB-lite"/>
    </source>
</evidence>
<evidence type="ECO:0000256" key="1">
    <source>
        <dbReference type="SAM" id="Coils"/>
    </source>
</evidence>
<feature type="region of interest" description="Disordered" evidence="2">
    <location>
        <begin position="247"/>
        <end position="266"/>
    </location>
</feature>
<feature type="compositionally biased region" description="Pro residues" evidence="2">
    <location>
        <begin position="152"/>
        <end position="161"/>
    </location>
</feature>
<feature type="non-terminal residue" evidence="3">
    <location>
        <position position="1"/>
    </location>
</feature>
<keyword evidence="1" id="KW-0175">Coiled coil</keyword>
<comment type="caution">
    <text evidence="3">The sequence shown here is derived from an EMBL/GenBank/DDBJ whole genome shotgun (WGS) entry which is preliminary data.</text>
</comment>
<dbReference type="AlphaFoldDB" id="A0A699KQU1"/>
<feature type="non-terminal residue" evidence="3">
    <location>
        <position position="531"/>
    </location>
</feature>
<proteinExistence type="predicted"/>
<feature type="region of interest" description="Disordered" evidence="2">
    <location>
        <begin position="117"/>
        <end position="182"/>
    </location>
</feature>
<name>A0A699KQU1_TANCI</name>
<feature type="coiled-coil region" evidence="1">
    <location>
        <begin position="448"/>
        <end position="490"/>
    </location>
</feature>
<evidence type="ECO:0000313" key="3">
    <source>
        <dbReference type="EMBL" id="GFB06866.1"/>
    </source>
</evidence>